<dbReference type="HOGENOM" id="CLU_043144_3_4_11"/>
<dbReference type="PROSITE" id="PS51128">
    <property type="entry name" value="ZF_DKSA_2"/>
    <property type="match status" value="1"/>
</dbReference>
<reference evidence="7 8" key="1">
    <citation type="submission" date="2015-02" db="EMBL/GenBank/DDBJ databases">
        <title>Genome sequence of thermotolerant Streptomyces cyaneogriseus subsp. Noncyanogenus NMWT1, the producer of nematocidal antibiotics nemadectin.</title>
        <authorList>
            <person name="Wang H."/>
            <person name="Li C."/>
            <person name="Xiang W."/>
            <person name="Wang X."/>
        </authorList>
    </citation>
    <scope>NUCLEOTIDE SEQUENCE [LARGE SCALE GENOMIC DNA]</scope>
    <source>
        <strain evidence="7 8">NMWT 1</strain>
    </source>
</reference>
<dbReference type="Gene3D" id="1.20.120.910">
    <property type="entry name" value="DksA, coiled-coil domain"/>
    <property type="match status" value="1"/>
</dbReference>
<evidence type="ECO:0000256" key="2">
    <source>
        <dbReference type="ARBA" id="ARBA00022771"/>
    </source>
</evidence>
<dbReference type="PANTHER" id="PTHR33823">
    <property type="entry name" value="RNA POLYMERASE-BINDING TRANSCRIPTION FACTOR DKSA-RELATED"/>
    <property type="match status" value="1"/>
</dbReference>
<dbReference type="GO" id="GO:0008270">
    <property type="term" value="F:zinc ion binding"/>
    <property type="evidence" value="ECO:0007669"/>
    <property type="project" value="UniProtKB-KW"/>
</dbReference>
<dbReference type="KEGG" id="scw:TU94_26455"/>
<feature type="region of interest" description="Disordered" evidence="5">
    <location>
        <begin position="1"/>
        <end position="25"/>
    </location>
</feature>
<evidence type="ECO:0000313" key="7">
    <source>
        <dbReference type="EMBL" id="AJP04474.1"/>
    </source>
</evidence>
<dbReference type="AlphaFoldDB" id="A0A0C5G827"/>
<keyword evidence="3" id="KW-0862">Zinc</keyword>
<dbReference type="PANTHER" id="PTHR33823:SF4">
    <property type="entry name" value="GENERAL STRESS PROTEIN 16O"/>
    <property type="match status" value="1"/>
</dbReference>
<evidence type="ECO:0000256" key="3">
    <source>
        <dbReference type="ARBA" id="ARBA00022833"/>
    </source>
</evidence>
<feature type="zinc finger region" description="dksA C4-type" evidence="4">
    <location>
        <begin position="79"/>
        <end position="103"/>
    </location>
</feature>
<organism evidence="7 8">
    <name type="scientific">Streptomyces cyaneogriseus subsp. noncyanogenus</name>
    <dbReference type="NCBI Taxonomy" id="477245"/>
    <lineage>
        <taxon>Bacteria</taxon>
        <taxon>Bacillati</taxon>
        <taxon>Actinomycetota</taxon>
        <taxon>Actinomycetes</taxon>
        <taxon>Kitasatosporales</taxon>
        <taxon>Streptomycetaceae</taxon>
        <taxon>Streptomyces</taxon>
    </lineage>
</organism>
<accession>A0A0C5G827</accession>
<sequence length="108" mass="11760">MPLDASRSEPRTHRLSAQEARQRLEHARDTRLAQLRALAGTGRTADDGFLAEQKAAVEGVLAEIDAAFARVADGTYGRCEGCGKPVPAERLEILPYTRHCVACRSRTA</sequence>
<dbReference type="OrthoDB" id="1121111at2"/>
<keyword evidence="1" id="KW-0479">Metal-binding</keyword>
<feature type="domain" description="Zinc finger DksA/TraR C4-type" evidence="6">
    <location>
        <begin position="74"/>
        <end position="106"/>
    </location>
</feature>
<dbReference type="SUPFAM" id="SSF57716">
    <property type="entry name" value="Glucocorticoid receptor-like (DNA-binding domain)"/>
    <property type="match status" value="1"/>
</dbReference>
<dbReference type="Pfam" id="PF01258">
    <property type="entry name" value="zf-dskA_traR"/>
    <property type="match status" value="1"/>
</dbReference>
<name>A0A0C5G827_9ACTN</name>
<evidence type="ECO:0000256" key="5">
    <source>
        <dbReference type="SAM" id="MobiDB-lite"/>
    </source>
</evidence>
<evidence type="ECO:0000256" key="4">
    <source>
        <dbReference type="PROSITE-ProRule" id="PRU00510"/>
    </source>
</evidence>
<dbReference type="RefSeq" id="WP_044385239.1">
    <property type="nucleotide sequence ID" value="NZ_CP010849.1"/>
</dbReference>
<feature type="compositionally biased region" description="Basic and acidic residues" evidence="5">
    <location>
        <begin position="1"/>
        <end position="12"/>
    </location>
</feature>
<gene>
    <name evidence="7" type="ORF">TU94_26455</name>
</gene>
<dbReference type="STRING" id="477245.TU94_26455"/>
<keyword evidence="2" id="KW-0863">Zinc-finger</keyword>
<evidence type="ECO:0000256" key="1">
    <source>
        <dbReference type="ARBA" id="ARBA00022723"/>
    </source>
</evidence>
<dbReference type="PATRIC" id="fig|477245.3.peg.5599"/>
<proteinExistence type="predicted"/>
<evidence type="ECO:0000313" key="8">
    <source>
        <dbReference type="Proteomes" id="UP000032234"/>
    </source>
</evidence>
<protein>
    <submittedName>
        <fullName evidence="7">Molecular chaperone DnaK</fullName>
    </submittedName>
</protein>
<keyword evidence="8" id="KW-1185">Reference proteome</keyword>
<dbReference type="Proteomes" id="UP000032234">
    <property type="component" value="Chromosome"/>
</dbReference>
<dbReference type="InterPro" id="IPR000962">
    <property type="entry name" value="Znf_DskA_TraR"/>
</dbReference>
<evidence type="ECO:0000259" key="6">
    <source>
        <dbReference type="Pfam" id="PF01258"/>
    </source>
</evidence>
<dbReference type="EMBL" id="CP010849">
    <property type="protein sequence ID" value="AJP04474.1"/>
    <property type="molecule type" value="Genomic_DNA"/>
</dbReference>